<dbReference type="EMBL" id="CAJNNW010031749">
    <property type="protein sequence ID" value="CAE8708826.1"/>
    <property type="molecule type" value="Genomic_DNA"/>
</dbReference>
<sequence>DDSGCLSLAELLEGFDTVKDMSDKFRSLDIERDDLQGVYHFIDTVNGKTDSLSLDQLISVIQKAERQDVRVQLMLMQLQMNEINWRLTTQLEGISDNVKLLVQDSARDRAARSSGN</sequence>
<comment type="caution">
    <text evidence="1">The sequence shown here is derived from an EMBL/GenBank/DDBJ whole genome shotgun (WGS) entry which is preliminary data.</text>
</comment>
<dbReference type="Proteomes" id="UP000626109">
    <property type="component" value="Unassembled WGS sequence"/>
</dbReference>
<evidence type="ECO:0000313" key="1">
    <source>
        <dbReference type="EMBL" id="CAE8708826.1"/>
    </source>
</evidence>
<dbReference type="AlphaFoldDB" id="A0A813KRN0"/>
<feature type="non-terminal residue" evidence="1">
    <location>
        <position position="1"/>
    </location>
</feature>
<name>A0A813KRN0_POLGL</name>
<gene>
    <name evidence="1" type="ORF">PGLA2088_LOCUS35115</name>
</gene>
<protein>
    <submittedName>
        <fullName evidence="1">Uncharacterized protein</fullName>
    </submittedName>
</protein>
<reference evidence="1" key="1">
    <citation type="submission" date="2021-02" db="EMBL/GenBank/DDBJ databases">
        <authorList>
            <person name="Dougan E. K."/>
            <person name="Rhodes N."/>
            <person name="Thang M."/>
            <person name="Chan C."/>
        </authorList>
    </citation>
    <scope>NUCLEOTIDE SEQUENCE</scope>
</reference>
<accession>A0A813KRN0</accession>
<proteinExistence type="predicted"/>
<organism evidence="1 2">
    <name type="scientific">Polarella glacialis</name>
    <name type="common">Dinoflagellate</name>
    <dbReference type="NCBI Taxonomy" id="89957"/>
    <lineage>
        <taxon>Eukaryota</taxon>
        <taxon>Sar</taxon>
        <taxon>Alveolata</taxon>
        <taxon>Dinophyceae</taxon>
        <taxon>Suessiales</taxon>
        <taxon>Suessiaceae</taxon>
        <taxon>Polarella</taxon>
    </lineage>
</organism>
<evidence type="ECO:0000313" key="2">
    <source>
        <dbReference type="Proteomes" id="UP000626109"/>
    </source>
</evidence>